<evidence type="ECO:0000256" key="6">
    <source>
        <dbReference type="ARBA" id="ARBA00023310"/>
    </source>
</evidence>
<keyword evidence="5" id="KW-0472">Membrane</keyword>
<evidence type="ECO:0000256" key="2">
    <source>
        <dbReference type="ARBA" id="ARBA00022448"/>
    </source>
</evidence>
<dbReference type="AlphaFoldDB" id="A0A1F7GFL9"/>
<gene>
    <name evidence="7" type="ORF">A2799_04495</name>
</gene>
<organism evidence="7 8">
    <name type="scientific">Candidatus Roizmanbacteria bacterium RIFCSPHIGHO2_01_FULL_39_24</name>
    <dbReference type="NCBI Taxonomy" id="1802032"/>
    <lineage>
        <taxon>Bacteria</taxon>
        <taxon>Candidatus Roizmaniibacteriota</taxon>
    </lineage>
</organism>
<dbReference type="Proteomes" id="UP000176850">
    <property type="component" value="Unassembled WGS sequence"/>
</dbReference>
<keyword evidence="3" id="KW-0375">Hydrogen ion transport</keyword>
<reference evidence="7 8" key="1">
    <citation type="journal article" date="2016" name="Nat. Commun.">
        <title>Thousands of microbial genomes shed light on interconnected biogeochemical processes in an aquifer system.</title>
        <authorList>
            <person name="Anantharaman K."/>
            <person name="Brown C.T."/>
            <person name="Hug L.A."/>
            <person name="Sharon I."/>
            <person name="Castelle C.J."/>
            <person name="Probst A.J."/>
            <person name="Thomas B.C."/>
            <person name="Singh A."/>
            <person name="Wilkins M.J."/>
            <person name="Karaoz U."/>
            <person name="Brodie E.L."/>
            <person name="Williams K.H."/>
            <person name="Hubbard S.S."/>
            <person name="Banfield J.F."/>
        </authorList>
    </citation>
    <scope>NUCLEOTIDE SEQUENCE [LARGE SCALE GENOMIC DNA]</scope>
</reference>
<keyword evidence="6" id="KW-0066">ATP synthesis</keyword>
<evidence type="ECO:0000256" key="4">
    <source>
        <dbReference type="ARBA" id="ARBA00023065"/>
    </source>
</evidence>
<evidence type="ECO:0000256" key="1">
    <source>
        <dbReference type="ARBA" id="ARBA00004370"/>
    </source>
</evidence>
<proteinExistence type="predicted"/>
<accession>A0A1F7GFL9</accession>
<dbReference type="Pfam" id="PF00213">
    <property type="entry name" value="OSCP"/>
    <property type="match status" value="1"/>
</dbReference>
<sequence>MELDKSTRAKLKIVITQKIRDLTESRIIVKTPYALSTNEKLTFEKKFGGGTKTGEIEYLVDKSILAGFVVAKGSTVIDGSLASRLDRLLANHI</sequence>
<name>A0A1F7GFL9_9BACT</name>
<comment type="subcellular location">
    <subcellularLocation>
        <location evidence="1">Membrane</location>
    </subcellularLocation>
</comment>
<dbReference type="GO" id="GO:0046933">
    <property type="term" value="F:proton-transporting ATP synthase activity, rotational mechanism"/>
    <property type="evidence" value="ECO:0007669"/>
    <property type="project" value="InterPro"/>
</dbReference>
<keyword evidence="4" id="KW-0406">Ion transport</keyword>
<comment type="caution">
    <text evidence="7">The sequence shown here is derived from an EMBL/GenBank/DDBJ whole genome shotgun (WGS) entry which is preliminary data.</text>
</comment>
<dbReference type="GO" id="GO:0016020">
    <property type="term" value="C:membrane"/>
    <property type="evidence" value="ECO:0007669"/>
    <property type="project" value="UniProtKB-SubCell"/>
</dbReference>
<evidence type="ECO:0000313" key="8">
    <source>
        <dbReference type="Proteomes" id="UP000176850"/>
    </source>
</evidence>
<evidence type="ECO:0000256" key="5">
    <source>
        <dbReference type="ARBA" id="ARBA00023136"/>
    </source>
</evidence>
<evidence type="ECO:0000256" key="3">
    <source>
        <dbReference type="ARBA" id="ARBA00022781"/>
    </source>
</evidence>
<evidence type="ECO:0000313" key="7">
    <source>
        <dbReference type="EMBL" id="OGK17674.1"/>
    </source>
</evidence>
<keyword evidence="2" id="KW-0813">Transport</keyword>
<dbReference type="EMBL" id="MFZH01000039">
    <property type="protein sequence ID" value="OGK17674.1"/>
    <property type="molecule type" value="Genomic_DNA"/>
</dbReference>
<protein>
    <submittedName>
        <fullName evidence="7">Uncharacterized protein</fullName>
    </submittedName>
</protein>
<dbReference type="InterPro" id="IPR000711">
    <property type="entry name" value="ATPase_OSCP/dsu"/>
</dbReference>
<dbReference type="PRINTS" id="PR00125">
    <property type="entry name" value="ATPASEDELTA"/>
</dbReference>